<name>A0A0E9V277_ANGAN</name>
<proteinExistence type="predicted"/>
<protein>
    <submittedName>
        <fullName evidence="1">Uncharacterized protein</fullName>
    </submittedName>
</protein>
<accession>A0A0E9V277</accession>
<sequence length="47" mass="4990">MLLSGLPLWSGSSFITASTLTTLAAPAAPHHHHLTPADNLSLPQDHY</sequence>
<dbReference type="EMBL" id="GBXM01037239">
    <property type="protein sequence ID" value="JAH71338.1"/>
    <property type="molecule type" value="Transcribed_RNA"/>
</dbReference>
<dbReference type="AlphaFoldDB" id="A0A0E9V277"/>
<reference evidence="1" key="2">
    <citation type="journal article" date="2015" name="Fish Shellfish Immunol.">
        <title>Early steps in the European eel (Anguilla anguilla)-Vibrio vulnificus interaction in the gills: Role of the RtxA13 toxin.</title>
        <authorList>
            <person name="Callol A."/>
            <person name="Pajuelo D."/>
            <person name="Ebbesson L."/>
            <person name="Teles M."/>
            <person name="MacKenzie S."/>
            <person name="Amaro C."/>
        </authorList>
    </citation>
    <scope>NUCLEOTIDE SEQUENCE</scope>
</reference>
<reference evidence="1" key="1">
    <citation type="submission" date="2014-11" db="EMBL/GenBank/DDBJ databases">
        <authorList>
            <person name="Amaro Gonzalez C."/>
        </authorList>
    </citation>
    <scope>NUCLEOTIDE SEQUENCE</scope>
</reference>
<evidence type="ECO:0000313" key="1">
    <source>
        <dbReference type="EMBL" id="JAH71338.1"/>
    </source>
</evidence>
<organism evidence="1">
    <name type="scientific">Anguilla anguilla</name>
    <name type="common">European freshwater eel</name>
    <name type="synonym">Muraena anguilla</name>
    <dbReference type="NCBI Taxonomy" id="7936"/>
    <lineage>
        <taxon>Eukaryota</taxon>
        <taxon>Metazoa</taxon>
        <taxon>Chordata</taxon>
        <taxon>Craniata</taxon>
        <taxon>Vertebrata</taxon>
        <taxon>Euteleostomi</taxon>
        <taxon>Actinopterygii</taxon>
        <taxon>Neopterygii</taxon>
        <taxon>Teleostei</taxon>
        <taxon>Anguilliformes</taxon>
        <taxon>Anguillidae</taxon>
        <taxon>Anguilla</taxon>
    </lineage>
</organism>